<protein>
    <submittedName>
        <fullName evidence="4">Diguanylate cyclase</fullName>
    </submittedName>
</protein>
<dbReference type="Gene3D" id="3.30.70.270">
    <property type="match status" value="1"/>
</dbReference>
<dbReference type="RefSeq" id="WP_008706760.1">
    <property type="nucleotide sequence ID" value="NZ_ANOG01000961.1"/>
</dbReference>
<dbReference type="SUPFAM" id="SSF55073">
    <property type="entry name" value="Nucleotide cyclase"/>
    <property type="match status" value="1"/>
</dbReference>
<feature type="compositionally biased region" description="Polar residues" evidence="1">
    <location>
        <begin position="285"/>
        <end position="301"/>
    </location>
</feature>
<keyword evidence="2" id="KW-0812">Transmembrane</keyword>
<keyword evidence="2" id="KW-0472">Membrane</keyword>
<name>M5RM10_9BACT</name>
<feature type="transmembrane region" description="Helical" evidence="2">
    <location>
        <begin position="33"/>
        <end position="51"/>
    </location>
</feature>
<dbReference type="EMBL" id="ANOG01000961">
    <property type="protein sequence ID" value="EMI16422.1"/>
    <property type="molecule type" value="Genomic_DNA"/>
</dbReference>
<proteinExistence type="predicted"/>
<evidence type="ECO:0000259" key="3">
    <source>
        <dbReference type="PROSITE" id="PS50887"/>
    </source>
</evidence>
<feature type="transmembrane region" description="Helical" evidence="2">
    <location>
        <begin position="6"/>
        <end position="21"/>
    </location>
</feature>
<gene>
    <name evidence="4" type="ORF">RMSM_06665</name>
</gene>
<dbReference type="OrthoDB" id="284664at2"/>
<feature type="compositionally biased region" description="Basic and acidic residues" evidence="1">
    <location>
        <begin position="302"/>
        <end position="311"/>
    </location>
</feature>
<dbReference type="InterPro" id="IPR043128">
    <property type="entry name" value="Rev_trsase/Diguanyl_cyclase"/>
</dbReference>
<dbReference type="PROSITE" id="PS50887">
    <property type="entry name" value="GGDEF"/>
    <property type="match status" value="1"/>
</dbReference>
<dbReference type="InterPro" id="IPR000160">
    <property type="entry name" value="GGDEF_dom"/>
</dbReference>
<dbReference type="PATRIC" id="fig|1265738.3.peg.6659"/>
<dbReference type="InterPro" id="IPR029787">
    <property type="entry name" value="Nucleotide_cyclase"/>
</dbReference>
<keyword evidence="5" id="KW-1185">Reference proteome</keyword>
<comment type="caution">
    <text evidence="4">The sequence shown here is derived from an EMBL/GenBank/DDBJ whole genome shotgun (WGS) entry which is preliminary data.</text>
</comment>
<organism evidence="4 5">
    <name type="scientific">Rhodopirellula maiorica SM1</name>
    <dbReference type="NCBI Taxonomy" id="1265738"/>
    <lineage>
        <taxon>Bacteria</taxon>
        <taxon>Pseudomonadati</taxon>
        <taxon>Planctomycetota</taxon>
        <taxon>Planctomycetia</taxon>
        <taxon>Pirellulales</taxon>
        <taxon>Pirellulaceae</taxon>
        <taxon>Novipirellula</taxon>
    </lineage>
</organism>
<dbReference type="AlphaFoldDB" id="M5RM10"/>
<evidence type="ECO:0000256" key="2">
    <source>
        <dbReference type="SAM" id="Phobius"/>
    </source>
</evidence>
<feature type="domain" description="GGDEF" evidence="3">
    <location>
        <begin position="148"/>
        <end position="281"/>
    </location>
</feature>
<accession>M5RM10</accession>
<evidence type="ECO:0000256" key="1">
    <source>
        <dbReference type="SAM" id="MobiDB-lite"/>
    </source>
</evidence>
<sequence>MKRLQFSILALFGWFFVFYNIERLHAPINLASFVYLLAPTLGMVMLCIPKLHRMPSYWYLPFSLLAVLALREVFGYEVSGNAVSLAVVEGLATWTTIWLSSELAEGIDEYQNAAATAIFSHVTGSCRPFEEVQTDIIREVRRARQFERPIAVLALKPIAEDEQKTLDRFSDEFKSELLQQYVSARAADCVSSQLRQHDILTQTNDQFLALLPEMNRADGEKLADKMRRELRDQLGIDLAVGISMFPEEEVTAIGLVERAQEEVARVRELAATTDANTATNVATESLEQSVPRFNTANTSDAQQRKVEPLVR</sequence>
<reference evidence="4 5" key="1">
    <citation type="journal article" date="2013" name="Mar. Genomics">
        <title>Expression of sulfatases in Rhodopirellula baltica and the diversity of sulfatases in the genus Rhodopirellula.</title>
        <authorList>
            <person name="Wegner C.E."/>
            <person name="Richter-Heitmann T."/>
            <person name="Klindworth A."/>
            <person name="Klockow C."/>
            <person name="Richter M."/>
            <person name="Achstetter T."/>
            <person name="Glockner F.O."/>
            <person name="Harder J."/>
        </authorList>
    </citation>
    <scope>NUCLEOTIDE SEQUENCE [LARGE SCALE GENOMIC DNA]</scope>
    <source>
        <strain evidence="4 5">SM1</strain>
    </source>
</reference>
<evidence type="ECO:0000313" key="5">
    <source>
        <dbReference type="Proteomes" id="UP000011991"/>
    </source>
</evidence>
<feature type="region of interest" description="Disordered" evidence="1">
    <location>
        <begin position="278"/>
        <end position="311"/>
    </location>
</feature>
<keyword evidence="2" id="KW-1133">Transmembrane helix</keyword>
<evidence type="ECO:0000313" key="4">
    <source>
        <dbReference type="EMBL" id="EMI16422.1"/>
    </source>
</evidence>
<dbReference type="Proteomes" id="UP000011991">
    <property type="component" value="Unassembled WGS sequence"/>
</dbReference>